<sequence>MEQWPYKWAEMPDLADLSEMKNGATDYLSLIAPWFYLKEELIKLDPTLKNEPYDLTSMCFIVHGRLRLGDFDKMFFGRNIEQILSAFPIDCTFLDFLKYIRRNKLQTSKI</sequence>
<dbReference type="EMBL" id="LCBN01000011">
    <property type="protein sequence ID" value="KKS13964.1"/>
    <property type="molecule type" value="Genomic_DNA"/>
</dbReference>
<name>A0A0G0WMI4_9BACT</name>
<evidence type="ECO:0000313" key="2">
    <source>
        <dbReference type="Proteomes" id="UP000034753"/>
    </source>
</evidence>
<gene>
    <name evidence="1" type="ORF">UU67_C0011G0003</name>
</gene>
<reference evidence="1 2" key="1">
    <citation type="journal article" date="2015" name="Nature">
        <title>rRNA introns, odd ribosomes, and small enigmatic genomes across a large radiation of phyla.</title>
        <authorList>
            <person name="Brown C.T."/>
            <person name="Hug L.A."/>
            <person name="Thomas B.C."/>
            <person name="Sharon I."/>
            <person name="Castelle C.J."/>
            <person name="Singh A."/>
            <person name="Wilkins M.J."/>
            <person name="Williams K.H."/>
            <person name="Banfield J.F."/>
        </authorList>
    </citation>
    <scope>NUCLEOTIDE SEQUENCE [LARGE SCALE GENOMIC DNA]</scope>
</reference>
<dbReference type="Proteomes" id="UP000034753">
    <property type="component" value="Unassembled WGS sequence"/>
</dbReference>
<accession>A0A0G0WMI4</accession>
<organism evidence="1 2">
    <name type="scientific">Candidatus Daviesbacteria bacterium GW2011_GWB1_41_5</name>
    <dbReference type="NCBI Taxonomy" id="1618429"/>
    <lineage>
        <taxon>Bacteria</taxon>
        <taxon>Candidatus Daviesiibacteriota</taxon>
    </lineage>
</organism>
<proteinExistence type="predicted"/>
<evidence type="ECO:0000313" key="1">
    <source>
        <dbReference type="EMBL" id="KKS13964.1"/>
    </source>
</evidence>
<protein>
    <submittedName>
        <fullName evidence="1">Uncharacterized protein</fullName>
    </submittedName>
</protein>
<comment type="caution">
    <text evidence="1">The sequence shown here is derived from an EMBL/GenBank/DDBJ whole genome shotgun (WGS) entry which is preliminary data.</text>
</comment>
<dbReference type="AlphaFoldDB" id="A0A0G0WMI4"/>